<proteinExistence type="predicted"/>
<evidence type="ECO:0000256" key="1">
    <source>
        <dbReference type="SAM" id="MobiDB-lite"/>
    </source>
</evidence>
<feature type="region of interest" description="Disordered" evidence="1">
    <location>
        <begin position="190"/>
        <end position="268"/>
    </location>
</feature>
<dbReference type="InterPro" id="IPR035940">
    <property type="entry name" value="CAP_sf"/>
</dbReference>
<feature type="compositionally biased region" description="Low complexity" evidence="1">
    <location>
        <begin position="65"/>
        <end position="81"/>
    </location>
</feature>
<feature type="domain" description="SCP" evidence="3">
    <location>
        <begin position="77"/>
        <end position="213"/>
    </location>
</feature>
<feature type="compositionally biased region" description="Gly residues" evidence="1">
    <location>
        <begin position="231"/>
        <end position="260"/>
    </location>
</feature>
<reference evidence="4 5" key="1">
    <citation type="submission" date="2024-10" db="EMBL/GenBank/DDBJ databases">
        <title>Updated reference genomes for cyclostephanoid diatoms.</title>
        <authorList>
            <person name="Roberts W.R."/>
            <person name="Alverson A.J."/>
        </authorList>
    </citation>
    <scope>NUCLEOTIDE SEQUENCE [LARGE SCALE GENOMIC DNA]</scope>
    <source>
        <strain evidence="4 5">AJA010-31</strain>
    </source>
</reference>
<dbReference type="PANTHER" id="PTHR10334">
    <property type="entry name" value="CYSTEINE-RICH SECRETORY PROTEIN-RELATED"/>
    <property type="match status" value="1"/>
</dbReference>
<dbReference type="EMBL" id="JALLPJ020000515">
    <property type="protein sequence ID" value="KAL3789694.1"/>
    <property type="molecule type" value="Genomic_DNA"/>
</dbReference>
<name>A0ABD3PPV8_9STRA</name>
<keyword evidence="2" id="KW-0732">Signal</keyword>
<dbReference type="PROSITE" id="PS01009">
    <property type="entry name" value="CRISP_1"/>
    <property type="match status" value="1"/>
</dbReference>
<evidence type="ECO:0000313" key="4">
    <source>
        <dbReference type="EMBL" id="KAL3789694.1"/>
    </source>
</evidence>
<dbReference type="InterPro" id="IPR001283">
    <property type="entry name" value="CRISP-related"/>
</dbReference>
<organism evidence="4 5">
    <name type="scientific">Cyclotella atomus</name>
    <dbReference type="NCBI Taxonomy" id="382360"/>
    <lineage>
        <taxon>Eukaryota</taxon>
        <taxon>Sar</taxon>
        <taxon>Stramenopiles</taxon>
        <taxon>Ochrophyta</taxon>
        <taxon>Bacillariophyta</taxon>
        <taxon>Coscinodiscophyceae</taxon>
        <taxon>Thalassiosirophycidae</taxon>
        <taxon>Stephanodiscales</taxon>
        <taxon>Stephanodiscaceae</taxon>
        <taxon>Cyclotella</taxon>
    </lineage>
</organism>
<keyword evidence="5" id="KW-1185">Reference proteome</keyword>
<dbReference type="SMART" id="SM00198">
    <property type="entry name" value="SCP"/>
    <property type="match status" value="1"/>
</dbReference>
<evidence type="ECO:0000313" key="5">
    <source>
        <dbReference type="Proteomes" id="UP001530400"/>
    </source>
</evidence>
<protein>
    <recommendedName>
        <fullName evidence="3">SCP domain-containing protein</fullName>
    </recommendedName>
</protein>
<gene>
    <name evidence="4" type="ORF">ACHAWO_001042</name>
</gene>
<dbReference type="Pfam" id="PF00188">
    <property type="entry name" value="CAP"/>
    <property type="match status" value="1"/>
</dbReference>
<dbReference type="PRINTS" id="PR00837">
    <property type="entry name" value="V5TPXLIKE"/>
</dbReference>
<dbReference type="InterPro" id="IPR014044">
    <property type="entry name" value="CAP_dom"/>
</dbReference>
<evidence type="ECO:0000256" key="2">
    <source>
        <dbReference type="SAM" id="SignalP"/>
    </source>
</evidence>
<feature type="signal peptide" evidence="2">
    <location>
        <begin position="1"/>
        <end position="19"/>
    </location>
</feature>
<dbReference type="Gene3D" id="3.40.33.10">
    <property type="entry name" value="CAP"/>
    <property type="match status" value="1"/>
</dbReference>
<dbReference type="AlphaFoldDB" id="A0ABD3PPV8"/>
<feature type="region of interest" description="Disordered" evidence="1">
    <location>
        <begin position="58"/>
        <end position="87"/>
    </location>
</feature>
<accession>A0ABD3PPV8</accession>
<dbReference type="Proteomes" id="UP001530400">
    <property type="component" value="Unassembled WGS sequence"/>
</dbReference>
<feature type="chain" id="PRO_5044864910" description="SCP domain-containing protein" evidence="2">
    <location>
        <begin position="20"/>
        <end position="315"/>
    </location>
</feature>
<comment type="caution">
    <text evidence="4">The sequence shown here is derived from an EMBL/GenBank/DDBJ whole genome shotgun (WGS) entry which is preliminary data.</text>
</comment>
<evidence type="ECO:0000259" key="3">
    <source>
        <dbReference type="SMART" id="SM00198"/>
    </source>
</evidence>
<dbReference type="InterPro" id="IPR018244">
    <property type="entry name" value="Allrgn_V5/Tpx1_CS"/>
</dbReference>
<dbReference type="SUPFAM" id="SSF55797">
    <property type="entry name" value="PR-1-like"/>
    <property type="match status" value="1"/>
</dbReference>
<sequence length="315" mass="34833">MIRLVLLVVAILACTSCTANEYRHHILDEQHWIDQYIPIKEFSHPSFNENTTEYLNSNTTYQPRQLKPSNKSPKLSSRSQSWLNSHNTRRKSYHTKFESSYVPLSWSEELARDAQRYAEKLLSSCGSGLKHDDNTNYGENLATGYGKSLVDTENVLTRWVEQEEKLDYPRNGHYTQVLWRATEFVGCGEASTSVKRGSSRDLRRNQRPGKRPGRGNNAKGGKRGKNDKPNGGKGNGGKGNGGKGNGGKGNGGKGNGGKGGSKADKDEDTGSFQCQIQVCRYARPGNCNVSKYNSFKTPMLMDESPCGPWCPPGGC</sequence>